<feature type="compositionally biased region" description="Polar residues" evidence="1">
    <location>
        <begin position="83"/>
        <end position="95"/>
    </location>
</feature>
<feature type="region of interest" description="Disordered" evidence="1">
    <location>
        <begin position="82"/>
        <end position="102"/>
    </location>
</feature>
<keyword evidence="3" id="KW-1185">Reference proteome</keyword>
<gene>
    <name evidence="2" type="ORF">BSAL_57085</name>
</gene>
<dbReference type="Proteomes" id="UP000051952">
    <property type="component" value="Unassembled WGS sequence"/>
</dbReference>
<organism evidence="2 3">
    <name type="scientific">Bodo saltans</name>
    <name type="common">Flagellated protozoan</name>
    <dbReference type="NCBI Taxonomy" id="75058"/>
    <lineage>
        <taxon>Eukaryota</taxon>
        <taxon>Discoba</taxon>
        <taxon>Euglenozoa</taxon>
        <taxon>Kinetoplastea</taxon>
        <taxon>Metakinetoplastina</taxon>
        <taxon>Eubodonida</taxon>
        <taxon>Bodonidae</taxon>
        <taxon>Bodo</taxon>
    </lineage>
</organism>
<dbReference type="AlphaFoldDB" id="A0A0S4IUD2"/>
<name>A0A0S4IUD2_BODSA</name>
<reference evidence="3" key="1">
    <citation type="submission" date="2015-09" db="EMBL/GenBank/DDBJ databases">
        <authorList>
            <consortium name="Pathogen Informatics"/>
        </authorList>
    </citation>
    <scope>NUCLEOTIDE SEQUENCE [LARGE SCALE GENOMIC DNA]</scope>
    <source>
        <strain evidence="3">Lake Konstanz</strain>
    </source>
</reference>
<evidence type="ECO:0000313" key="2">
    <source>
        <dbReference type="EMBL" id="CUE88887.1"/>
    </source>
</evidence>
<protein>
    <submittedName>
        <fullName evidence="2">Uncharacterized protein</fullName>
    </submittedName>
</protein>
<dbReference type="EMBL" id="CYKH01000208">
    <property type="protein sequence ID" value="CUE88887.1"/>
    <property type="molecule type" value="Genomic_DNA"/>
</dbReference>
<evidence type="ECO:0000313" key="3">
    <source>
        <dbReference type="Proteomes" id="UP000051952"/>
    </source>
</evidence>
<proteinExistence type="predicted"/>
<sequence>MSRPIHTTSCRCHRMSDLRQQALNETTWTPSLAPWARSSPHSARSGTAMFPLHCVASWSLTPATMRCVSCRLRECKLQPTPCQPRSLQRYQSPPQNRRRSQPLLRCPRLISHQNMQFIHNIHADDLAVIACHPHLFTKSQSDKRHLADKLCC</sequence>
<accession>A0A0S4IUD2</accession>
<evidence type="ECO:0000256" key="1">
    <source>
        <dbReference type="SAM" id="MobiDB-lite"/>
    </source>
</evidence>
<dbReference type="VEuPathDB" id="TriTrypDB:BSAL_57085"/>